<sequence>MSETNPARRVILITGATSGIGRAAAFALAKKGAHVIIHGRDEVKTDQLRREIIVACGHLQVDTIVADLFLLTEVRKMADHINERYKNLDVLINNAGGLMGTEREETPEGHEKTVALNLFAPFLLTELLLEKLKKSNDGRIINVSSVAHKHLAKPDFYDIENKKNYSVSKAYGDAKLFLILISQKLSRDLRTAGITNVTVNTLHPGLVASNFLGGSGLSSWVKFISKISVPFSKTSAQGAATIIYLATSNEVRGVSGKYFDNSRPVKVSARYNAVENENLVRDYCEKVAVSLLQNDPDK</sequence>
<comment type="caution">
    <text evidence="3">The sequence shown here is derived from an EMBL/GenBank/DDBJ whole genome shotgun (WGS) entry which is preliminary data.</text>
</comment>
<dbReference type="Proteomes" id="UP000634134">
    <property type="component" value="Unassembled WGS sequence"/>
</dbReference>
<proteinExistence type="inferred from homology"/>
<name>A0ABR9W7D8_9BACT</name>
<dbReference type="Gene3D" id="3.40.50.720">
    <property type="entry name" value="NAD(P)-binding Rossmann-like Domain"/>
    <property type="match status" value="1"/>
</dbReference>
<evidence type="ECO:0000256" key="1">
    <source>
        <dbReference type="ARBA" id="ARBA00023002"/>
    </source>
</evidence>
<organism evidence="3 4">
    <name type="scientific">Dyadobacter subterraneus</name>
    <dbReference type="NCBI Taxonomy" id="2773304"/>
    <lineage>
        <taxon>Bacteria</taxon>
        <taxon>Pseudomonadati</taxon>
        <taxon>Bacteroidota</taxon>
        <taxon>Cytophagia</taxon>
        <taxon>Cytophagales</taxon>
        <taxon>Spirosomataceae</taxon>
        <taxon>Dyadobacter</taxon>
    </lineage>
</organism>
<dbReference type="PANTHER" id="PTHR43157:SF31">
    <property type="entry name" value="PHOSPHATIDYLINOSITOL-GLYCAN BIOSYNTHESIS CLASS F PROTEIN"/>
    <property type="match status" value="1"/>
</dbReference>
<dbReference type="PANTHER" id="PTHR43157">
    <property type="entry name" value="PHOSPHATIDYLINOSITOL-GLYCAN BIOSYNTHESIS CLASS F PROTEIN-RELATED"/>
    <property type="match status" value="1"/>
</dbReference>
<dbReference type="EMBL" id="JACYGY010000001">
    <property type="protein sequence ID" value="MBE9461385.1"/>
    <property type="molecule type" value="Genomic_DNA"/>
</dbReference>
<evidence type="ECO:0000313" key="4">
    <source>
        <dbReference type="Proteomes" id="UP000634134"/>
    </source>
</evidence>
<gene>
    <name evidence="3" type="ORF">IEE83_05780</name>
</gene>
<dbReference type="RefSeq" id="WP_194119653.1">
    <property type="nucleotide sequence ID" value="NZ_JACYGY010000001.1"/>
</dbReference>
<dbReference type="SUPFAM" id="SSF51735">
    <property type="entry name" value="NAD(P)-binding Rossmann-fold domains"/>
    <property type="match status" value="1"/>
</dbReference>
<dbReference type="PRINTS" id="PR00080">
    <property type="entry name" value="SDRFAMILY"/>
</dbReference>
<dbReference type="PRINTS" id="PR00081">
    <property type="entry name" value="GDHRDH"/>
</dbReference>
<dbReference type="InterPro" id="IPR036291">
    <property type="entry name" value="NAD(P)-bd_dom_sf"/>
</dbReference>
<evidence type="ECO:0000256" key="2">
    <source>
        <dbReference type="RuleBase" id="RU000363"/>
    </source>
</evidence>
<keyword evidence="1" id="KW-0560">Oxidoreductase</keyword>
<accession>A0ABR9W7D8</accession>
<protein>
    <submittedName>
        <fullName evidence="3">SDR family NAD(P)-dependent oxidoreductase</fullName>
    </submittedName>
</protein>
<keyword evidence="4" id="KW-1185">Reference proteome</keyword>
<dbReference type="InterPro" id="IPR002347">
    <property type="entry name" value="SDR_fam"/>
</dbReference>
<comment type="similarity">
    <text evidence="2">Belongs to the short-chain dehydrogenases/reductases (SDR) family.</text>
</comment>
<reference evidence="4" key="1">
    <citation type="submission" date="2023-07" db="EMBL/GenBank/DDBJ databases">
        <title>Dyadobacter sp. nov 'subterranea' isolated from contaminted grondwater.</title>
        <authorList>
            <person name="Szabo I."/>
            <person name="Al-Omari J."/>
            <person name="Szerdahelyi S.G."/>
            <person name="Rado J."/>
        </authorList>
    </citation>
    <scope>NUCLEOTIDE SEQUENCE [LARGE SCALE GENOMIC DNA]</scope>
    <source>
        <strain evidence="4">UP-52</strain>
    </source>
</reference>
<dbReference type="Pfam" id="PF00106">
    <property type="entry name" value="adh_short"/>
    <property type="match status" value="1"/>
</dbReference>
<evidence type="ECO:0000313" key="3">
    <source>
        <dbReference type="EMBL" id="MBE9461385.1"/>
    </source>
</evidence>